<dbReference type="RefSeq" id="XP_013323813.1">
    <property type="nucleotide sequence ID" value="XM_013468359.1"/>
</dbReference>
<protein>
    <submittedName>
        <fullName evidence="1">Uncharacterized protein</fullName>
    </submittedName>
</protein>
<dbReference type="EMBL" id="LASV01000693">
    <property type="protein sequence ID" value="KKA17201.1"/>
    <property type="molecule type" value="Genomic_DNA"/>
</dbReference>
<organism evidence="1 2">
    <name type="scientific">Rasamsonia emersonii (strain ATCC 16479 / CBS 393.64 / IMI 116815)</name>
    <dbReference type="NCBI Taxonomy" id="1408163"/>
    <lineage>
        <taxon>Eukaryota</taxon>
        <taxon>Fungi</taxon>
        <taxon>Dikarya</taxon>
        <taxon>Ascomycota</taxon>
        <taxon>Pezizomycotina</taxon>
        <taxon>Eurotiomycetes</taxon>
        <taxon>Eurotiomycetidae</taxon>
        <taxon>Eurotiales</taxon>
        <taxon>Trichocomaceae</taxon>
        <taxon>Rasamsonia</taxon>
    </lineage>
</organism>
<keyword evidence="2" id="KW-1185">Reference proteome</keyword>
<reference evidence="1 2" key="1">
    <citation type="submission" date="2015-04" db="EMBL/GenBank/DDBJ databases">
        <authorList>
            <person name="Heijne W.H."/>
            <person name="Fedorova N.D."/>
            <person name="Nierman W.C."/>
            <person name="Vollebregt A.W."/>
            <person name="Zhao Z."/>
            <person name="Wu L."/>
            <person name="Kumar M."/>
            <person name="Stam H."/>
            <person name="van den Berg M.A."/>
            <person name="Pel H.J."/>
        </authorList>
    </citation>
    <scope>NUCLEOTIDE SEQUENCE [LARGE SCALE GENOMIC DNA]</scope>
    <source>
        <strain evidence="1 2">CBS 393.64</strain>
    </source>
</reference>
<accession>A0A0F4YH30</accession>
<evidence type="ECO:0000313" key="2">
    <source>
        <dbReference type="Proteomes" id="UP000053958"/>
    </source>
</evidence>
<dbReference type="Proteomes" id="UP000053958">
    <property type="component" value="Unassembled WGS sequence"/>
</dbReference>
<gene>
    <name evidence="1" type="ORF">T310_9104</name>
</gene>
<sequence length="93" mass="9973">VCDHLFLNQASCQAQGSLGLIGLPVSPTVEQCVLRSSLVGDGRTTPTGSRLGTVSVRRETGNRRPACVIRDWSETGPESPTLWKVALQPWASL</sequence>
<comment type="caution">
    <text evidence="1">The sequence shown here is derived from an EMBL/GenBank/DDBJ whole genome shotgun (WGS) entry which is preliminary data.</text>
</comment>
<name>A0A0F4YH30_RASE3</name>
<dbReference type="GeneID" id="25321118"/>
<proteinExistence type="predicted"/>
<dbReference type="AlphaFoldDB" id="A0A0F4YH30"/>
<feature type="non-terminal residue" evidence="1">
    <location>
        <position position="1"/>
    </location>
</feature>
<evidence type="ECO:0000313" key="1">
    <source>
        <dbReference type="EMBL" id="KKA17201.1"/>
    </source>
</evidence>